<protein>
    <recommendedName>
        <fullName evidence="3">Beta-lactamase-related domain-containing protein</fullName>
    </recommendedName>
</protein>
<gene>
    <name evidence="4" type="ORF">BVG16_06855</name>
</gene>
<evidence type="ECO:0000259" key="3">
    <source>
        <dbReference type="Pfam" id="PF00144"/>
    </source>
</evidence>
<proteinExistence type="predicted"/>
<dbReference type="InterPro" id="IPR012338">
    <property type="entry name" value="Beta-lactam/transpept-like"/>
</dbReference>
<reference evidence="4 5" key="1">
    <citation type="submission" date="2017-01" db="EMBL/GenBank/DDBJ databases">
        <title>Genome analysis of Paenibacillus selenitrireducens ES3-24.</title>
        <authorList>
            <person name="Xu D."/>
            <person name="Yao R."/>
            <person name="Zheng S."/>
        </authorList>
    </citation>
    <scope>NUCLEOTIDE SEQUENCE [LARGE SCALE GENOMIC DNA]</scope>
    <source>
        <strain evidence="4 5">ES3-24</strain>
    </source>
</reference>
<dbReference type="GO" id="GO:0016020">
    <property type="term" value="C:membrane"/>
    <property type="evidence" value="ECO:0007669"/>
    <property type="project" value="UniProtKB-SubCell"/>
</dbReference>
<dbReference type="Pfam" id="PF00144">
    <property type="entry name" value="Beta-lactamase"/>
    <property type="match status" value="1"/>
</dbReference>
<dbReference type="Gene3D" id="3.40.710.10">
    <property type="entry name" value="DD-peptidase/beta-lactamase superfamily"/>
    <property type="match status" value="1"/>
</dbReference>
<dbReference type="RefSeq" id="WP_078497792.1">
    <property type="nucleotide sequence ID" value="NZ_MSZX01000002.1"/>
</dbReference>
<dbReference type="AlphaFoldDB" id="A0A1T2XLA4"/>
<dbReference type="InterPro" id="IPR001466">
    <property type="entry name" value="Beta-lactam-related"/>
</dbReference>
<dbReference type="SUPFAM" id="SSF56601">
    <property type="entry name" value="beta-lactamase/transpeptidase-like"/>
    <property type="match status" value="1"/>
</dbReference>
<dbReference type="OrthoDB" id="9803467at2"/>
<comment type="subcellular location">
    <subcellularLocation>
        <location evidence="1">Membrane</location>
    </subcellularLocation>
</comment>
<name>A0A1T2XLA4_9BACL</name>
<accession>A0A1T2XLA4</accession>
<comment type="caution">
    <text evidence="4">The sequence shown here is derived from an EMBL/GenBank/DDBJ whole genome shotgun (WGS) entry which is preliminary data.</text>
</comment>
<evidence type="ECO:0000256" key="2">
    <source>
        <dbReference type="ARBA" id="ARBA00023136"/>
    </source>
</evidence>
<dbReference type="InterPro" id="IPR050491">
    <property type="entry name" value="AmpC-like"/>
</dbReference>
<sequence length="329" mass="37650">MHWRQKIADQMQRFADEYQFSGTVLAAREGNVLYQEAFGLANREHEVPNRVGSKYRIASLTKAFTAMAVLQLAEKGSIRLDDKLRTFFPEYSEFDERITLHHLLTHTSGIRDIEDVPHFTGHLEKLSYDQQSFIALYKDLPAFFAPGEGWKYGNCGYTMLAYILEAVSGMSYENFIQHHILQPLGMTHTGCDSHTKVVKHRSDGYSAADGSIIPAMYYDLGTVMASGDFYSTVEDLLKWDQALYTDKLVSSESIRMMFTPHASVSANHDYGYGWNIYPSYVEHGGWLPGYWCKFRRYPEERIMLVLLANHDFVQEGDILDKLSAFVRAV</sequence>
<dbReference type="PANTHER" id="PTHR46825:SF11">
    <property type="entry name" value="PENICILLIN-BINDING PROTEIN 4"/>
    <property type="match status" value="1"/>
</dbReference>
<dbReference type="STRING" id="1324314.BVG16_06855"/>
<evidence type="ECO:0000313" key="4">
    <source>
        <dbReference type="EMBL" id="OPA80443.1"/>
    </source>
</evidence>
<evidence type="ECO:0000256" key="1">
    <source>
        <dbReference type="ARBA" id="ARBA00004370"/>
    </source>
</evidence>
<keyword evidence="5" id="KW-1185">Reference proteome</keyword>
<dbReference type="Proteomes" id="UP000190188">
    <property type="component" value="Unassembled WGS sequence"/>
</dbReference>
<dbReference type="PANTHER" id="PTHR46825">
    <property type="entry name" value="D-ALANYL-D-ALANINE-CARBOXYPEPTIDASE/ENDOPEPTIDASE AMPH"/>
    <property type="match status" value="1"/>
</dbReference>
<feature type="domain" description="Beta-lactamase-related" evidence="3">
    <location>
        <begin position="10"/>
        <end position="313"/>
    </location>
</feature>
<keyword evidence="2" id="KW-0472">Membrane</keyword>
<evidence type="ECO:0000313" key="5">
    <source>
        <dbReference type="Proteomes" id="UP000190188"/>
    </source>
</evidence>
<dbReference type="EMBL" id="MSZX01000002">
    <property type="protein sequence ID" value="OPA80443.1"/>
    <property type="molecule type" value="Genomic_DNA"/>
</dbReference>
<organism evidence="4 5">
    <name type="scientific">Paenibacillus selenitireducens</name>
    <dbReference type="NCBI Taxonomy" id="1324314"/>
    <lineage>
        <taxon>Bacteria</taxon>
        <taxon>Bacillati</taxon>
        <taxon>Bacillota</taxon>
        <taxon>Bacilli</taxon>
        <taxon>Bacillales</taxon>
        <taxon>Paenibacillaceae</taxon>
        <taxon>Paenibacillus</taxon>
    </lineage>
</organism>